<dbReference type="OrthoDB" id="3176171at2759"/>
<evidence type="ECO:0000313" key="2">
    <source>
        <dbReference type="Proteomes" id="UP000623129"/>
    </source>
</evidence>
<evidence type="ECO:0000313" key="1">
    <source>
        <dbReference type="EMBL" id="KAF3325493.1"/>
    </source>
</evidence>
<keyword evidence="2" id="KW-1185">Reference proteome</keyword>
<protein>
    <submittedName>
        <fullName evidence="1">Kinesin-like protein KIF22 isoform X2</fullName>
    </submittedName>
</protein>
<reference evidence="1" key="1">
    <citation type="submission" date="2020-01" db="EMBL/GenBank/DDBJ databases">
        <title>Genome sequence of Kobresia littledalei, the first chromosome-level genome in the family Cyperaceae.</title>
        <authorList>
            <person name="Qu G."/>
        </authorList>
    </citation>
    <scope>NUCLEOTIDE SEQUENCE</scope>
    <source>
        <strain evidence="1">C.B.Clarke</strain>
        <tissue evidence="1">Leaf</tissue>
    </source>
</reference>
<proteinExistence type="predicted"/>
<dbReference type="SUPFAM" id="SSF47781">
    <property type="entry name" value="RuvA domain 2-like"/>
    <property type="match status" value="1"/>
</dbReference>
<accession>A0A833QUN0</accession>
<dbReference type="EMBL" id="SWLB01000020">
    <property type="protein sequence ID" value="KAF3325493.1"/>
    <property type="molecule type" value="Genomic_DNA"/>
</dbReference>
<organism evidence="1 2">
    <name type="scientific">Carex littledalei</name>
    <dbReference type="NCBI Taxonomy" id="544730"/>
    <lineage>
        <taxon>Eukaryota</taxon>
        <taxon>Viridiplantae</taxon>
        <taxon>Streptophyta</taxon>
        <taxon>Embryophyta</taxon>
        <taxon>Tracheophyta</taxon>
        <taxon>Spermatophyta</taxon>
        <taxon>Magnoliopsida</taxon>
        <taxon>Liliopsida</taxon>
        <taxon>Poales</taxon>
        <taxon>Cyperaceae</taxon>
        <taxon>Cyperoideae</taxon>
        <taxon>Cariceae</taxon>
        <taxon>Carex</taxon>
        <taxon>Carex subgen. Euthyceras</taxon>
    </lineage>
</organism>
<dbReference type="Gene3D" id="1.10.150.280">
    <property type="entry name" value="AF1531-like domain"/>
    <property type="match status" value="1"/>
</dbReference>
<dbReference type="InterPro" id="IPR010994">
    <property type="entry name" value="RuvA_2-like"/>
</dbReference>
<dbReference type="AlphaFoldDB" id="A0A833QUN0"/>
<name>A0A833QUN0_9POAL</name>
<dbReference type="Proteomes" id="UP000623129">
    <property type="component" value="Unassembled WGS sequence"/>
</dbReference>
<gene>
    <name evidence="1" type="ORF">FCM35_KLT10564</name>
</gene>
<sequence>MADKQATLDAINRRNAAAPTLARPLYSHVVTNNSTGEVGTTLALLTGTSPKLSDRLREISNSLLKWFPNSEKPAHIGTPKRVSFSSCTVEAKTPNASSCLGLGDSAIADMPQESLVTRTTDMKKSLQKVCLTYINSADKADLKRLKGIGEVRADMILQLRDNNPEPFKDVRKFQIDLGFGIIITELKYHVPSNTRGSG</sequence>
<comment type="caution">
    <text evidence="1">The sequence shown here is derived from an EMBL/GenBank/DDBJ whole genome shotgun (WGS) entry which is preliminary data.</text>
</comment>